<keyword evidence="3" id="KW-0066">ATP synthesis</keyword>
<sequence length="65" mass="7357">MKIEDHALNSLPAQQEDKQLIGAIVEVHGPVVITECIWLPALHQALCTCFDHITYVFEVHPHLDE</sequence>
<evidence type="ECO:0000313" key="4">
    <source>
        <dbReference type="EMBL" id="CAA9890273.1"/>
    </source>
</evidence>
<dbReference type="RefSeq" id="WP_174625225.1">
    <property type="nucleotide sequence ID" value="NZ_CADCXN010000047.1"/>
</dbReference>
<accession>A0A8S0XI26</accession>
<protein>
    <submittedName>
        <fullName evidence="4">Uncharacterized protein</fullName>
    </submittedName>
</protein>
<evidence type="ECO:0000256" key="2">
    <source>
        <dbReference type="ARBA" id="ARBA00022448"/>
    </source>
</evidence>
<dbReference type="GO" id="GO:0006754">
    <property type="term" value="P:ATP biosynthetic process"/>
    <property type="evidence" value="ECO:0007669"/>
    <property type="project" value="UniProtKB-KW"/>
</dbReference>
<dbReference type="GO" id="GO:1902495">
    <property type="term" value="C:transmembrane transporter complex"/>
    <property type="evidence" value="ECO:0007669"/>
    <property type="project" value="UniProtKB-ARBA"/>
</dbReference>
<comment type="caution">
    <text evidence="4">The sequence shown here is derived from an EMBL/GenBank/DDBJ whole genome shotgun (WGS) entry which is preliminary data.</text>
</comment>
<evidence type="ECO:0000256" key="1">
    <source>
        <dbReference type="ARBA" id="ARBA00008936"/>
    </source>
</evidence>
<dbReference type="GO" id="GO:1902600">
    <property type="term" value="P:proton transmembrane transport"/>
    <property type="evidence" value="ECO:0007669"/>
    <property type="project" value="InterPro"/>
</dbReference>
<keyword evidence="2" id="KW-0813">Transport</keyword>
<dbReference type="Proteomes" id="UP000494216">
    <property type="component" value="Unassembled WGS sequence"/>
</dbReference>
<dbReference type="GO" id="GO:0016469">
    <property type="term" value="C:proton-transporting two-sector ATPase complex"/>
    <property type="evidence" value="ECO:0007669"/>
    <property type="project" value="UniProtKB-ARBA"/>
</dbReference>
<evidence type="ECO:0000256" key="3">
    <source>
        <dbReference type="ARBA" id="ARBA00023310"/>
    </source>
</evidence>
<dbReference type="InterPro" id="IPR036121">
    <property type="entry name" value="ATPase_F1/V1/A1_a/bsu_N_sf"/>
</dbReference>
<gene>
    <name evidence="4" type="ORF">METHB2_20104</name>
</gene>
<comment type="similarity">
    <text evidence="1">Belongs to the ATPase alpha/beta chains family.</text>
</comment>
<name>A0A8S0XI26_9GAMM</name>
<dbReference type="AlphaFoldDB" id="A0A8S0XI26"/>
<dbReference type="SUPFAM" id="SSF50615">
    <property type="entry name" value="N-terminal domain of alpha and beta subunits of F1 ATP synthase"/>
    <property type="match status" value="1"/>
</dbReference>
<organism evidence="4 5">
    <name type="scientific">Candidatus Methylobacter favarea</name>
    <dbReference type="NCBI Taxonomy" id="2707345"/>
    <lineage>
        <taxon>Bacteria</taxon>
        <taxon>Pseudomonadati</taxon>
        <taxon>Pseudomonadota</taxon>
        <taxon>Gammaproteobacteria</taxon>
        <taxon>Methylococcales</taxon>
        <taxon>Methylococcaceae</taxon>
        <taxon>Methylobacter</taxon>
    </lineage>
</organism>
<dbReference type="EMBL" id="CADCXN010000047">
    <property type="protein sequence ID" value="CAA9890273.1"/>
    <property type="molecule type" value="Genomic_DNA"/>
</dbReference>
<keyword evidence="5" id="KW-1185">Reference proteome</keyword>
<reference evidence="4 5" key="1">
    <citation type="submission" date="2020-02" db="EMBL/GenBank/DDBJ databases">
        <authorList>
            <person name="Hogendoorn C."/>
        </authorList>
    </citation>
    <scope>NUCLEOTIDE SEQUENCE [LARGE SCALE GENOMIC DNA]</scope>
    <source>
        <strain evidence="4">METHB21</strain>
    </source>
</reference>
<evidence type="ECO:0000313" key="5">
    <source>
        <dbReference type="Proteomes" id="UP000494216"/>
    </source>
</evidence>
<proteinExistence type="inferred from homology"/>